<dbReference type="Pfam" id="PF02049">
    <property type="entry name" value="FliE"/>
    <property type="match status" value="1"/>
</dbReference>
<protein>
    <recommendedName>
        <fullName evidence="4">Flagellar hook-basal body complex protein FliE</fullName>
    </recommendedName>
</protein>
<evidence type="ECO:0000256" key="3">
    <source>
        <dbReference type="ARBA" id="ARBA00023143"/>
    </source>
</evidence>
<evidence type="ECO:0000256" key="2">
    <source>
        <dbReference type="ARBA" id="ARBA00009272"/>
    </source>
</evidence>
<evidence type="ECO:0000313" key="5">
    <source>
        <dbReference type="EMBL" id="GJE00498.1"/>
    </source>
</evidence>
<keyword evidence="5" id="KW-0969">Cilium</keyword>
<keyword evidence="5" id="KW-0282">Flagellum</keyword>
<evidence type="ECO:0000256" key="4">
    <source>
        <dbReference type="HAMAP-Rule" id="MF_00724"/>
    </source>
</evidence>
<reference evidence="5" key="2">
    <citation type="submission" date="2021-08" db="EMBL/GenBank/DDBJ databases">
        <authorList>
            <person name="Tani A."/>
            <person name="Ola A."/>
            <person name="Ogura Y."/>
            <person name="Katsura K."/>
            <person name="Hayashi T."/>
        </authorList>
    </citation>
    <scope>NUCLEOTIDE SEQUENCE</scope>
    <source>
        <strain evidence="5">DSM 17168</strain>
    </source>
</reference>
<sequence length="113" mass="11034">MIEAVASLNALIDRTGPVSGALAAGPVAGALAPATAAAATAGPAFGDVMAQVAAGMRDSLRAGEAAAISGIQGKASAQQVVEAVMSAEQSLQTAIAIRDKVVAAYLEISRMAI</sequence>
<dbReference type="Proteomes" id="UP001055153">
    <property type="component" value="Unassembled WGS sequence"/>
</dbReference>
<comment type="subcellular location">
    <subcellularLocation>
        <location evidence="1 4">Bacterial flagellum basal body</location>
    </subcellularLocation>
</comment>
<dbReference type="InterPro" id="IPR001624">
    <property type="entry name" value="FliE"/>
</dbReference>
<comment type="caution">
    <text evidence="5">The sequence shown here is derived from an EMBL/GenBank/DDBJ whole genome shotgun (WGS) entry which is preliminary data.</text>
</comment>
<keyword evidence="5" id="KW-0966">Cell projection</keyword>
<dbReference type="HAMAP" id="MF_00724">
    <property type="entry name" value="FliE"/>
    <property type="match status" value="1"/>
</dbReference>
<evidence type="ECO:0000256" key="1">
    <source>
        <dbReference type="ARBA" id="ARBA00004117"/>
    </source>
</evidence>
<dbReference type="PANTHER" id="PTHR34653">
    <property type="match status" value="1"/>
</dbReference>
<dbReference type="EMBL" id="BPQQ01000027">
    <property type="protein sequence ID" value="GJE00498.1"/>
    <property type="molecule type" value="Genomic_DNA"/>
</dbReference>
<dbReference type="RefSeq" id="WP_238235386.1">
    <property type="nucleotide sequence ID" value="NZ_BPQQ01000027.1"/>
</dbReference>
<proteinExistence type="inferred from homology"/>
<keyword evidence="6" id="KW-1185">Reference proteome</keyword>
<reference evidence="5" key="1">
    <citation type="journal article" date="2021" name="Front. Microbiol.">
        <title>Comprehensive Comparative Genomics and Phenotyping of Methylobacterium Species.</title>
        <authorList>
            <person name="Alessa O."/>
            <person name="Ogura Y."/>
            <person name="Fujitani Y."/>
            <person name="Takami H."/>
            <person name="Hayashi T."/>
            <person name="Sahin N."/>
            <person name="Tani A."/>
        </authorList>
    </citation>
    <scope>NUCLEOTIDE SEQUENCE</scope>
    <source>
        <strain evidence="5">DSM 17168</strain>
    </source>
</reference>
<dbReference type="PANTHER" id="PTHR34653:SF1">
    <property type="entry name" value="FLAGELLAR HOOK-BASAL BODY COMPLEX PROTEIN FLIE"/>
    <property type="match status" value="1"/>
</dbReference>
<organism evidence="5 6">
    <name type="scientific">Methylobacterium isbiliense</name>
    <dbReference type="NCBI Taxonomy" id="315478"/>
    <lineage>
        <taxon>Bacteria</taxon>
        <taxon>Pseudomonadati</taxon>
        <taxon>Pseudomonadota</taxon>
        <taxon>Alphaproteobacteria</taxon>
        <taxon>Hyphomicrobiales</taxon>
        <taxon>Methylobacteriaceae</taxon>
        <taxon>Methylobacterium</taxon>
    </lineage>
</organism>
<comment type="similarity">
    <text evidence="2 4">Belongs to the FliE family.</text>
</comment>
<accession>A0ABQ4SFB6</accession>
<gene>
    <name evidence="5" type="primary">fliE_2</name>
    <name evidence="4" type="synonym">fliE</name>
    <name evidence="5" type="ORF">GMJLKIPL_2420</name>
</gene>
<name>A0ABQ4SFB6_9HYPH</name>
<evidence type="ECO:0000313" key="6">
    <source>
        <dbReference type="Proteomes" id="UP001055153"/>
    </source>
</evidence>
<keyword evidence="3 4" id="KW-0975">Bacterial flagellum</keyword>